<feature type="region of interest" description="Disordered" evidence="12">
    <location>
        <begin position="1875"/>
        <end position="1901"/>
    </location>
</feature>
<dbReference type="InterPro" id="IPR001202">
    <property type="entry name" value="WW_dom"/>
</dbReference>
<feature type="region of interest" description="Disordered" evidence="12">
    <location>
        <begin position="434"/>
        <end position="475"/>
    </location>
</feature>
<dbReference type="InterPro" id="IPR006560">
    <property type="entry name" value="AWS_dom"/>
</dbReference>
<keyword evidence="8" id="KW-0805">Transcription regulation</keyword>
<feature type="region of interest" description="Disordered" evidence="12">
    <location>
        <begin position="572"/>
        <end position="648"/>
    </location>
</feature>
<evidence type="ECO:0000259" key="14">
    <source>
        <dbReference type="PROSITE" id="PS50280"/>
    </source>
</evidence>
<keyword evidence="6" id="KW-0808">Transferase</keyword>
<feature type="compositionally biased region" description="Basic and acidic residues" evidence="12">
    <location>
        <begin position="1011"/>
        <end position="1022"/>
    </location>
</feature>
<evidence type="ECO:0000256" key="4">
    <source>
        <dbReference type="ARBA" id="ARBA00022454"/>
    </source>
</evidence>
<feature type="compositionally biased region" description="Basic and acidic residues" evidence="12">
    <location>
        <begin position="1876"/>
        <end position="1886"/>
    </location>
</feature>
<evidence type="ECO:0000256" key="11">
    <source>
        <dbReference type="SAM" id="Coils"/>
    </source>
</evidence>
<evidence type="ECO:0000256" key="7">
    <source>
        <dbReference type="ARBA" id="ARBA00022691"/>
    </source>
</evidence>
<evidence type="ECO:0000259" key="15">
    <source>
        <dbReference type="PROSITE" id="PS50868"/>
    </source>
</evidence>
<name>A0ABM1Z7U3_AEDAL</name>
<dbReference type="InterPro" id="IPR036020">
    <property type="entry name" value="WW_dom_sf"/>
</dbReference>
<dbReference type="SUPFAM" id="SSF51045">
    <property type="entry name" value="WW domain"/>
    <property type="match status" value="1"/>
</dbReference>
<protein>
    <recommendedName>
        <fullName evidence="3">[histone H3]-lysine(36) N-trimethyltransferase</fullName>
        <ecNumber evidence="3">2.1.1.359</ecNumber>
    </recommendedName>
</protein>
<dbReference type="InterPro" id="IPR046341">
    <property type="entry name" value="SET_dom_sf"/>
</dbReference>
<keyword evidence="7" id="KW-0949">S-adenosyl-L-methionine</keyword>
<feature type="compositionally biased region" description="Low complexity" evidence="12">
    <location>
        <begin position="1241"/>
        <end position="1254"/>
    </location>
</feature>
<dbReference type="SMART" id="SM00508">
    <property type="entry name" value="PostSET"/>
    <property type="match status" value="1"/>
</dbReference>
<evidence type="ECO:0000256" key="6">
    <source>
        <dbReference type="ARBA" id="ARBA00022679"/>
    </source>
</evidence>
<evidence type="ECO:0000259" key="13">
    <source>
        <dbReference type="PROSITE" id="PS50020"/>
    </source>
</evidence>
<keyword evidence="4" id="KW-0158">Chromosome</keyword>
<dbReference type="SMART" id="SM00570">
    <property type="entry name" value="AWS"/>
    <property type="match status" value="1"/>
</dbReference>
<feature type="domain" description="AWS" evidence="16">
    <location>
        <begin position="1386"/>
        <end position="1439"/>
    </location>
</feature>
<feature type="region of interest" description="Disordered" evidence="12">
    <location>
        <begin position="1629"/>
        <end position="1679"/>
    </location>
</feature>
<feature type="region of interest" description="Disordered" evidence="12">
    <location>
        <begin position="666"/>
        <end position="1126"/>
    </location>
</feature>
<dbReference type="CDD" id="cd00201">
    <property type="entry name" value="WW"/>
    <property type="match status" value="1"/>
</dbReference>
<feature type="region of interest" description="Disordered" evidence="12">
    <location>
        <begin position="1"/>
        <end position="359"/>
    </location>
</feature>
<dbReference type="PROSITE" id="PS50868">
    <property type="entry name" value="POST_SET"/>
    <property type="match status" value="1"/>
</dbReference>
<comment type="subcellular location">
    <subcellularLocation>
        <location evidence="2">Chromosome</location>
    </subcellularLocation>
    <subcellularLocation>
        <location evidence="1">Nucleus</location>
    </subcellularLocation>
</comment>
<accession>A0ABM1Z7U3</accession>
<feature type="compositionally biased region" description="Polar residues" evidence="12">
    <location>
        <begin position="1"/>
        <end position="17"/>
    </location>
</feature>
<feature type="compositionally biased region" description="Basic and acidic residues" evidence="12">
    <location>
        <begin position="966"/>
        <end position="984"/>
    </location>
</feature>
<feature type="compositionally biased region" description="Basic residues" evidence="12">
    <location>
        <begin position="1670"/>
        <end position="1679"/>
    </location>
</feature>
<feature type="compositionally biased region" description="Low complexity" evidence="12">
    <location>
        <begin position="116"/>
        <end position="130"/>
    </location>
</feature>
<feature type="compositionally biased region" description="Acidic residues" evidence="12">
    <location>
        <begin position="1586"/>
        <end position="1608"/>
    </location>
</feature>
<feature type="compositionally biased region" description="Basic and acidic residues" evidence="12">
    <location>
        <begin position="1205"/>
        <end position="1216"/>
    </location>
</feature>
<feature type="region of interest" description="Disordered" evidence="12">
    <location>
        <begin position="1804"/>
        <end position="1843"/>
    </location>
</feature>
<feature type="compositionally biased region" description="Low complexity" evidence="12">
    <location>
        <begin position="1026"/>
        <end position="1045"/>
    </location>
</feature>
<dbReference type="SMART" id="SM00456">
    <property type="entry name" value="WW"/>
    <property type="match status" value="1"/>
</dbReference>
<dbReference type="Pfam" id="PF08236">
    <property type="entry name" value="SRI"/>
    <property type="match status" value="1"/>
</dbReference>
<evidence type="ECO:0000256" key="8">
    <source>
        <dbReference type="ARBA" id="ARBA00023015"/>
    </source>
</evidence>
<dbReference type="Pfam" id="PF00856">
    <property type="entry name" value="SET"/>
    <property type="match status" value="1"/>
</dbReference>
<feature type="domain" description="SET" evidence="14">
    <location>
        <begin position="1441"/>
        <end position="1558"/>
    </location>
</feature>
<feature type="coiled-coil region" evidence="11">
    <location>
        <begin position="2290"/>
        <end position="2317"/>
    </location>
</feature>
<dbReference type="Gene3D" id="1.10.1740.100">
    <property type="entry name" value="Set2, Rpb1 interacting domain"/>
    <property type="match status" value="1"/>
</dbReference>
<feature type="compositionally biased region" description="Basic and acidic residues" evidence="12">
    <location>
        <begin position="181"/>
        <end position="204"/>
    </location>
</feature>
<dbReference type="InterPro" id="IPR001214">
    <property type="entry name" value="SET_dom"/>
</dbReference>
<evidence type="ECO:0000256" key="1">
    <source>
        <dbReference type="ARBA" id="ARBA00004123"/>
    </source>
</evidence>
<feature type="compositionally biased region" description="Low complexity" evidence="12">
    <location>
        <begin position="1820"/>
        <end position="1838"/>
    </location>
</feature>
<feature type="region of interest" description="Disordered" evidence="12">
    <location>
        <begin position="1146"/>
        <end position="1169"/>
    </location>
</feature>
<dbReference type="SUPFAM" id="SSF82199">
    <property type="entry name" value="SET domain"/>
    <property type="match status" value="1"/>
</dbReference>
<evidence type="ECO:0000256" key="10">
    <source>
        <dbReference type="ARBA" id="ARBA00023242"/>
    </source>
</evidence>
<evidence type="ECO:0000256" key="3">
    <source>
        <dbReference type="ARBA" id="ARBA00012178"/>
    </source>
</evidence>
<sequence length="2536" mass="283656">MVRTTRTSAAVKNSTLASGSSSSSSSSGDSSDNKGEAPPPTEEGDVATAGATPVEDRGDGGGTSVNIEELTLSPKLRASVVLEKLPMEGISAGPSTGPGSARKGARGRKKSIGQPRATRSQQRSQASSSAGEEKEDSNDDGLVELIEIVDEDSKSHEGSNKAPSEVSESTTMAMEEEQEDSKDTKMEIDKESKEDLIQIDKKSDEDESSSTGSGSTPSVQPENEGESVSKTDLIGTRKSKRQVKVTNKYRDFVVDAPLPSSQVPYADIKLARSNGGGRKSQPTKEPEVVSSSEDLAPESPPAMRNTPLRTYGNKKKDKSEDEHESRLRTTRSCTPVPRDSRFRRKKTRSNAGEAASMDWAIDSITLSSAEDPNDSTLTCNFDSSYFSDEDLYGFGSPSPEEFCGWPDEELDNLAAGPSSTSLSSMMSFRSLHWAQPSEEDTSGIEDKSLEVVARKRKGRSGKTMTAPQPVIPVQEEPVRPAGSMFIRRSYKTTRSTAAVAVPAKIIDLSPEVKAPAIVEEKIPAKEEPPLTVEEPVEPMEVTVDTTAENEDVLDDAIEIVLQADEIINDEQLQTPVIPITPKPFRKRRIRGGTRPTPADGPRRGRSRRDTGPSVSEETAEASKPVDEEDEPEDKEVPVPVPDAVEDVASGEMEVDAPVICDVTDVESSVPTKVEPEVAVEQEVSDVKVEPEEVTPIPTAIQEPVELPTKSPKKESRRKSISERRKSTHSSRKSTVEPVQQAEKEPEMVKEKVEDPAKVEKGEPVVPEVKEVVPPEPEKESTKEEAHVTIKEESSAEKLAAPKVETTSKTSKEQKKSPKESRRESRKDSKKSSKSRDREHSSRDRRDREPSKSRSSSSSSKKDRDKDKDRKRSSDKTEKKDRRSESEKRPQVEKKRRPSEYSEKKSVEAEKKRTIPEVTEKKPSETEKKDVSVIKPPTPVPTKPPSDKTKKCFESELGALDPTAKPKPAEESKRSSKETDKSSRKSDKHGKSRSSESETKKKHRSSSSSTDLKGKELKEKSRSTDCSPVPSKVSSTKKSSKESSSSSKRESSSSSKSRKSLKDDRPKEKEKPKDKPVELPPLPVEVKPTQTEQPKPVVEVPVKDVSDVKPVVKEEPPPPPPPPELPRIVTKASRKMYQNDEELPIISSSQESLVSQSPTLTPKEEPTTVPEVPDVQEISDAFDASVQISGPRPEVALKEFQNISICEDKPAEEVLKVEDEEEDQMGEQPVGETESPTSPPASQESNEDSNSNNSSTTAEGQKDAKSEPQDDANIRRSSRIKTISSQKQRTSGHGLVKDRDKLFKKTTISLGIDSKVVKDAITGNFNVISAGDVSSGMDVSASSEQDAYVTNIELSEEYLRDMEDKLSRFETIRENMYHCDKVISKEAKKMTCDCFLTGEEIDRGELGCGEDCLNRLLMIECGSRCIIGERCTNKRFQKLEYSNCQVFRTEKKGFGIQASTEIVPGDFIMEYVGEVLNSEQFDERAELYSKEKNQHYYFMALRSDAIIDATTKGNISRFINHSCDPNAETQKWTVNGELRIGFFCTKYIMPGEEITFDYQFQRYGRRAQKCYCEAENCTGWIGGDPGSDGESEYEDEEEVEESEEEEEEVKPEVPSAVPAAAATETLVEVLKPEEPKILDEQAKPLVEGEPDATKPIKVEPSLDKPPEPKPKKVRKRIERPKKRRIQIHEDPDLEQEINHLLKTGLKNQAQTLKLSRLMVRAKDIKSRSRLLTILQSGELPCRRLFLDYHGLRLLYGWICESTESIEDLKFRIQILDTLDRLPIPNKTMLKDSKILQTIEKWAKIEKAKEKPKEPEKEKESSSSSPSDSNGAGSDSNTSSDAKKQEVVGSAEVLKNMPELLKIADLGKLKEIISSTCSEKDGSDKEKPSAPAAPEPITTVPSTVSLIESIKIPEPEDENAPEEKRLGTQIRILSCKLFISWINLKEVFRIPKKERIEQMKVHEREADLRYKALGLGDDDTSSQRHLSSRFFDRSRELKRRKSMDDRELLNFPKMKRPLNTASPMDYLSKQQRRQLFEMKVAHEEAERRNKELWMQHETNCLKFGLNPHHTNPLDVPAKMNPATGEYFAADDRPLPRPPSHMYLKIQPPPMPTNPEDYELPQMDLPPLWKFAIDERGRLYYYHVKDRIPQWEPPKKNNPNKAGHGLRDEDISMSSDSSTTDTEDSEEEYLNTQLEQLLKKKKKQQSSFNLDDVLAKPDDMNDELSKTIRDLEAGDSSPQASSSGEKLFGSESFEKTAEEMMQHRKRKHSNRLVQEKIISPRTEEDKLYGQLEMKRYKETKEKLRRRKEEAKRLRARSMLDKSLSDSPFSGSFSGDALDRSAADSSLIDDDLVVSHKIVDDKCIVDELDILTKKKKISPYEEWQKVKQRLGKKRAAKLGESSSFGGSSSVASASSLGSSKIGKRKKSDRLDLNSDEARKIKEKFRGEIAGVIVQHLGAYRKDSCQTGRITNTEDFKHLARKLTHFVLVKELKHCDNTINELEVTDSVRTKAREFIKKYMAKHGTIYVRGDNEPDYASINL</sequence>
<feature type="domain" description="Post-SET" evidence="15">
    <location>
        <begin position="1565"/>
        <end position="1581"/>
    </location>
</feature>
<keyword evidence="11" id="KW-0175">Coiled coil</keyword>
<feature type="compositionally biased region" description="Basic and acidic residues" evidence="12">
    <location>
        <begin position="1100"/>
        <end position="1115"/>
    </location>
</feature>
<reference evidence="18" key="1">
    <citation type="journal article" date="2015" name="Proc. Natl. Acad. Sci. U.S.A.">
        <title>Genome sequence of the Asian Tiger mosquito, Aedes albopictus, reveals insights into its biology, genetics, and evolution.</title>
        <authorList>
            <person name="Chen X.G."/>
            <person name="Jiang X."/>
            <person name="Gu J."/>
            <person name="Xu M."/>
            <person name="Wu Y."/>
            <person name="Deng Y."/>
            <person name="Zhang C."/>
            <person name="Bonizzoni M."/>
            <person name="Dermauw W."/>
            <person name="Vontas J."/>
            <person name="Armbruster P."/>
            <person name="Huang X."/>
            <person name="Yang Y."/>
            <person name="Zhang H."/>
            <person name="He W."/>
            <person name="Peng H."/>
            <person name="Liu Y."/>
            <person name="Wu K."/>
            <person name="Chen J."/>
            <person name="Lirakis M."/>
            <person name="Topalis P."/>
            <person name="Van Leeuwen T."/>
            <person name="Hall A.B."/>
            <person name="Jiang X."/>
            <person name="Thorpe C."/>
            <person name="Mueller R.L."/>
            <person name="Sun C."/>
            <person name="Waterhouse R.M."/>
            <person name="Yan G."/>
            <person name="Tu Z.J."/>
            <person name="Fang X."/>
            <person name="James A.A."/>
        </authorList>
    </citation>
    <scope>NUCLEOTIDE SEQUENCE [LARGE SCALE GENOMIC DNA]</scope>
    <source>
        <strain evidence="18">Foshan</strain>
    </source>
</reference>
<feature type="region of interest" description="Disordered" evidence="12">
    <location>
        <begin position="2226"/>
        <end position="2245"/>
    </location>
</feature>
<feature type="compositionally biased region" description="Basic and acidic residues" evidence="12">
    <location>
        <begin position="1259"/>
        <end position="1273"/>
    </location>
</feature>
<dbReference type="InterPro" id="IPR042294">
    <property type="entry name" value="SETD2_animal"/>
</dbReference>
<feature type="compositionally biased region" description="Basic and acidic residues" evidence="12">
    <location>
        <begin position="444"/>
        <end position="453"/>
    </location>
</feature>
<dbReference type="PROSITE" id="PS50020">
    <property type="entry name" value="WW_DOMAIN_2"/>
    <property type="match status" value="1"/>
</dbReference>
<keyword evidence="10" id="KW-0539">Nucleus</keyword>
<dbReference type="InterPro" id="IPR038190">
    <property type="entry name" value="SRI_sf"/>
</dbReference>
<evidence type="ECO:0000256" key="5">
    <source>
        <dbReference type="ARBA" id="ARBA00022603"/>
    </source>
</evidence>
<dbReference type="InterPro" id="IPR044437">
    <property type="entry name" value="SETD2/Set2_SET"/>
</dbReference>
<evidence type="ECO:0000313" key="18">
    <source>
        <dbReference type="Proteomes" id="UP000069940"/>
    </source>
</evidence>
<feature type="region of interest" description="Disordered" evidence="12">
    <location>
        <begin position="2146"/>
        <end position="2186"/>
    </location>
</feature>
<feature type="compositionally biased region" description="Basic and acidic residues" evidence="12">
    <location>
        <begin position="741"/>
        <end position="795"/>
    </location>
</feature>
<dbReference type="Pfam" id="PF17907">
    <property type="entry name" value="AWS"/>
    <property type="match status" value="1"/>
</dbReference>
<feature type="domain" description="WW" evidence="13">
    <location>
        <begin position="2120"/>
        <end position="2153"/>
    </location>
</feature>
<feature type="compositionally biased region" description="Basic and acidic residues" evidence="12">
    <location>
        <begin position="711"/>
        <end position="724"/>
    </location>
</feature>
<reference evidence="17" key="2">
    <citation type="submission" date="2025-05" db="UniProtKB">
        <authorList>
            <consortium name="EnsemblMetazoa"/>
        </authorList>
    </citation>
    <scope>IDENTIFICATION</scope>
    <source>
        <strain evidence="17">Foshan</strain>
    </source>
</reference>
<feature type="compositionally biased region" description="Basic and acidic residues" evidence="12">
    <location>
        <begin position="1059"/>
        <end position="1076"/>
    </location>
</feature>
<feature type="region of interest" description="Disordered" evidence="12">
    <location>
        <begin position="1198"/>
        <end position="1295"/>
    </location>
</feature>
<dbReference type="RefSeq" id="XP_062699924.1">
    <property type="nucleotide sequence ID" value="XM_062843940.1"/>
</dbReference>
<dbReference type="Proteomes" id="UP000069940">
    <property type="component" value="Unassembled WGS sequence"/>
</dbReference>
<feature type="compositionally biased region" description="Acidic residues" evidence="12">
    <location>
        <begin position="133"/>
        <end position="150"/>
    </location>
</feature>
<dbReference type="CDD" id="cd19172">
    <property type="entry name" value="SET_SETD2"/>
    <property type="match status" value="1"/>
</dbReference>
<feature type="compositionally biased region" description="Low complexity" evidence="12">
    <location>
        <begin position="18"/>
        <end position="30"/>
    </location>
</feature>
<keyword evidence="5" id="KW-0489">Methyltransferase</keyword>
<feature type="region of interest" description="Disordered" evidence="12">
    <location>
        <begin position="2394"/>
        <end position="2417"/>
    </location>
</feature>
<feature type="compositionally biased region" description="Low complexity" evidence="12">
    <location>
        <begin position="2395"/>
        <end position="2415"/>
    </location>
</feature>
<feature type="compositionally biased region" description="Basic and acidic residues" evidence="12">
    <location>
        <begin position="1804"/>
        <end position="1819"/>
    </location>
</feature>
<feature type="compositionally biased region" description="Basic and acidic residues" evidence="12">
    <location>
        <begin position="944"/>
        <end position="953"/>
    </location>
</feature>
<dbReference type="PANTHER" id="PTHR46711:SF1">
    <property type="entry name" value="HISTONE-LYSINE N-METHYLTRANSFERASE SETD2"/>
    <property type="match status" value="1"/>
</dbReference>
<keyword evidence="18" id="KW-1185">Reference proteome</keyword>
<dbReference type="Pfam" id="PF00397">
    <property type="entry name" value="WW"/>
    <property type="match status" value="1"/>
</dbReference>
<dbReference type="InterPro" id="IPR013257">
    <property type="entry name" value="SRI"/>
</dbReference>
<keyword evidence="9" id="KW-0804">Transcription</keyword>
<dbReference type="SMART" id="SM00317">
    <property type="entry name" value="SET"/>
    <property type="match status" value="1"/>
</dbReference>
<evidence type="ECO:0000256" key="12">
    <source>
        <dbReference type="SAM" id="MobiDB-lite"/>
    </source>
</evidence>
<dbReference type="InterPro" id="IPR003616">
    <property type="entry name" value="Post-SET_dom"/>
</dbReference>
<feature type="compositionally biased region" description="Basic and acidic residues" evidence="12">
    <location>
        <begin position="1650"/>
        <end position="1669"/>
    </location>
</feature>
<dbReference type="GeneID" id="109408612"/>
<feature type="compositionally biased region" description="Basic and acidic residues" evidence="12">
    <location>
        <begin position="859"/>
        <end position="931"/>
    </location>
</feature>
<feature type="compositionally biased region" description="Basic and acidic residues" evidence="12">
    <location>
        <begin position="1629"/>
        <end position="1641"/>
    </location>
</feature>
<feature type="compositionally biased region" description="Low complexity" evidence="12">
    <location>
        <begin position="1083"/>
        <end position="1099"/>
    </location>
</feature>
<dbReference type="PROSITE" id="PS50280">
    <property type="entry name" value="SET"/>
    <property type="match status" value="1"/>
</dbReference>
<dbReference type="EC" id="2.1.1.359" evidence="3"/>
<dbReference type="PROSITE" id="PS51215">
    <property type="entry name" value="AWS"/>
    <property type="match status" value="1"/>
</dbReference>
<evidence type="ECO:0000259" key="16">
    <source>
        <dbReference type="PROSITE" id="PS51215"/>
    </source>
</evidence>
<dbReference type="EnsemblMetazoa" id="AALFPA23_015875.R23122">
    <property type="protein sequence ID" value="AALFPA23_015875.P23122"/>
    <property type="gene ID" value="AALFPA23_015875"/>
</dbReference>
<feature type="region of interest" description="Disordered" evidence="12">
    <location>
        <begin position="1580"/>
        <end position="1614"/>
    </location>
</feature>
<evidence type="ECO:0000313" key="17">
    <source>
        <dbReference type="EnsemblMetazoa" id="AALFPA23_015875.P23122"/>
    </source>
</evidence>
<feature type="compositionally biased region" description="Basic and acidic residues" evidence="12">
    <location>
        <begin position="317"/>
        <end position="327"/>
    </location>
</feature>
<dbReference type="Gene3D" id="2.170.270.10">
    <property type="entry name" value="SET domain"/>
    <property type="match status" value="1"/>
</dbReference>
<evidence type="ECO:0000256" key="9">
    <source>
        <dbReference type="ARBA" id="ARBA00023163"/>
    </source>
</evidence>
<dbReference type="Gene3D" id="2.20.70.10">
    <property type="match status" value="1"/>
</dbReference>
<organism evidence="17 18">
    <name type="scientific">Aedes albopictus</name>
    <name type="common">Asian tiger mosquito</name>
    <name type="synonym">Stegomyia albopicta</name>
    <dbReference type="NCBI Taxonomy" id="7160"/>
    <lineage>
        <taxon>Eukaryota</taxon>
        <taxon>Metazoa</taxon>
        <taxon>Ecdysozoa</taxon>
        <taxon>Arthropoda</taxon>
        <taxon>Hexapoda</taxon>
        <taxon>Insecta</taxon>
        <taxon>Pterygota</taxon>
        <taxon>Neoptera</taxon>
        <taxon>Endopterygota</taxon>
        <taxon>Diptera</taxon>
        <taxon>Nematocera</taxon>
        <taxon>Culicoidea</taxon>
        <taxon>Culicidae</taxon>
        <taxon>Culicinae</taxon>
        <taxon>Aedini</taxon>
        <taxon>Aedes</taxon>
        <taxon>Stegomyia</taxon>
    </lineage>
</organism>
<proteinExistence type="predicted"/>
<feature type="compositionally biased region" description="Polar residues" evidence="12">
    <location>
        <begin position="217"/>
        <end position="230"/>
    </location>
</feature>
<feature type="compositionally biased region" description="Basic and acidic residues" evidence="12">
    <location>
        <begin position="809"/>
        <end position="851"/>
    </location>
</feature>
<evidence type="ECO:0000256" key="2">
    <source>
        <dbReference type="ARBA" id="ARBA00004286"/>
    </source>
</evidence>
<dbReference type="PANTHER" id="PTHR46711">
    <property type="entry name" value="HISTONE-LYSINE N-METHYLTRANSFERASE SETD2"/>
    <property type="match status" value="1"/>
</dbReference>